<evidence type="ECO:0000313" key="7">
    <source>
        <dbReference type="EMBL" id="MFD1362083.1"/>
    </source>
</evidence>
<accession>A0ABW3ZW67</accession>
<evidence type="ECO:0000259" key="6">
    <source>
        <dbReference type="Pfam" id="PF02782"/>
    </source>
</evidence>
<dbReference type="InterPro" id="IPR000577">
    <property type="entry name" value="Carb_kinase_FGGY"/>
</dbReference>
<comment type="caution">
    <text evidence="7">The sequence shown here is derived from an EMBL/GenBank/DDBJ whole genome shotgun (WGS) entry which is preliminary data.</text>
</comment>
<dbReference type="PANTHER" id="PTHR43095">
    <property type="entry name" value="SUGAR KINASE"/>
    <property type="match status" value="1"/>
</dbReference>
<dbReference type="PIRSF" id="PIRSF000538">
    <property type="entry name" value="GlpK"/>
    <property type="match status" value="1"/>
</dbReference>
<dbReference type="Pfam" id="PF02782">
    <property type="entry name" value="FGGY_C"/>
    <property type="match status" value="1"/>
</dbReference>
<feature type="domain" description="Carbohydrate kinase FGGY C-terminal" evidence="6">
    <location>
        <begin position="261"/>
        <end position="455"/>
    </location>
</feature>
<evidence type="ECO:0000313" key="8">
    <source>
        <dbReference type="Proteomes" id="UP001597178"/>
    </source>
</evidence>
<evidence type="ECO:0000256" key="1">
    <source>
        <dbReference type="ARBA" id="ARBA00009156"/>
    </source>
</evidence>
<proteinExistence type="inferred from homology"/>
<evidence type="ECO:0000256" key="2">
    <source>
        <dbReference type="ARBA" id="ARBA00022679"/>
    </source>
</evidence>
<dbReference type="NCBIfam" id="TIGR01314">
    <property type="entry name" value="gntK_FGGY"/>
    <property type="match status" value="1"/>
</dbReference>
<dbReference type="InterPro" id="IPR018485">
    <property type="entry name" value="FGGY_C"/>
</dbReference>
<dbReference type="InterPro" id="IPR050406">
    <property type="entry name" value="FGGY_Carb_Kinase"/>
</dbReference>
<dbReference type="EC" id="2.7.1.12" evidence="7"/>
<dbReference type="PROSITE" id="PS00445">
    <property type="entry name" value="FGGY_KINASES_2"/>
    <property type="match status" value="1"/>
</dbReference>
<dbReference type="EMBL" id="JBHTNH010000023">
    <property type="protein sequence ID" value="MFD1362083.1"/>
    <property type="molecule type" value="Genomic_DNA"/>
</dbReference>
<dbReference type="CDD" id="cd07770">
    <property type="entry name" value="ASKHA_NBD_FGGY_GntK"/>
    <property type="match status" value="1"/>
</dbReference>
<dbReference type="InterPro" id="IPR018483">
    <property type="entry name" value="Carb_kinase_FGGY_CS"/>
</dbReference>
<protein>
    <submittedName>
        <fullName evidence="7">Gluconokinase</fullName>
        <ecNumber evidence="7">2.7.1.12</ecNumber>
    </submittedName>
</protein>
<dbReference type="SUPFAM" id="SSF53067">
    <property type="entry name" value="Actin-like ATPase domain"/>
    <property type="match status" value="2"/>
</dbReference>
<gene>
    <name evidence="7" type="primary">gntK</name>
    <name evidence="7" type="ORF">ACFQ4A_10500</name>
</gene>
<dbReference type="RefSeq" id="WP_382400281.1">
    <property type="nucleotide sequence ID" value="NZ_JBHTNH010000023.1"/>
</dbReference>
<keyword evidence="3 4" id="KW-0418">Kinase</keyword>
<dbReference type="Pfam" id="PF00370">
    <property type="entry name" value="FGGY_N"/>
    <property type="match status" value="1"/>
</dbReference>
<reference evidence="8" key="1">
    <citation type="journal article" date="2019" name="Int. J. Syst. Evol. Microbiol.">
        <title>The Global Catalogue of Microorganisms (GCM) 10K type strain sequencing project: providing services to taxonomists for standard genome sequencing and annotation.</title>
        <authorList>
            <consortium name="The Broad Institute Genomics Platform"/>
            <consortium name="The Broad Institute Genome Sequencing Center for Infectious Disease"/>
            <person name="Wu L."/>
            <person name="Ma J."/>
        </authorList>
    </citation>
    <scope>NUCLEOTIDE SEQUENCE [LARGE SCALE GENOMIC DNA]</scope>
    <source>
        <strain evidence="8">CCUG 54822</strain>
    </source>
</reference>
<dbReference type="InterPro" id="IPR006002">
    <property type="entry name" value="Gluconate_kinase"/>
</dbReference>
<evidence type="ECO:0000259" key="5">
    <source>
        <dbReference type="Pfam" id="PF00370"/>
    </source>
</evidence>
<organism evidence="7 8">
    <name type="scientific">Lentibacillus salinarum</name>
    <dbReference type="NCBI Taxonomy" id="446820"/>
    <lineage>
        <taxon>Bacteria</taxon>
        <taxon>Bacillati</taxon>
        <taxon>Bacillota</taxon>
        <taxon>Bacilli</taxon>
        <taxon>Bacillales</taxon>
        <taxon>Bacillaceae</taxon>
        <taxon>Lentibacillus</taxon>
    </lineage>
</organism>
<keyword evidence="2 4" id="KW-0808">Transferase</keyword>
<dbReference type="PANTHER" id="PTHR43095:SF2">
    <property type="entry name" value="GLUCONOKINASE"/>
    <property type="match status" value="1"/>
</dbReference>
<dbReference type="InterPro" id="IPR043129">
    <property type="entry name" value="ATPase_NBD"/>
</dbReference>
<dbReference type="InterPro" id="IPR018484">
    <property type="entry name" value="FGGY_N"/>
</dbReference>
<dbReference type="Gene3D" id="3.30.420.40">
    <property type="match status" value="2"/>
</dbReference>
<dbReference type="GO" id="GO:0046316">
    <property type="term" value="F:gluconokinase activity"/>
    <property type="evidence" value="ECO:0007669"/>
    <property type="project" value="UniProtKB-EC"/>
</dbReference>
<sequence length="519" mass="57548">MTAQGKYYVGVDIGTTSTKAVLYTENGYVKGSQTIGYPLYTPNLLIAEQDPAEIFEAVLNVIRDVIRTSGNAAQALRFISFSSAMHSLIAVDEEGKLLTNSITWADTRSAEYAEKIKDEHNGHEIYRRTGTPIHAMSPLAKLVWLKKEKPNIFLKADKFISIKEFVFHQLFDRYVVDYSIASATGLFNLNSLDWDEGALELAGIDRSRLSEIVPTTCTLNNVRQAYREYMGIDQATPFVIGASDGVLSNLGVNAVDPGSVAVTIGTSGAIRTIYNEPKTDPKGRVFCYALTDQHWVIGGPVNNGGIVLRWLRDEFAAAEVEAAKRLSIDPYDVLTEIAASVNPGADGLIFHPYIKGERAPLWNANARGSFFGLGIHHQKQHLVRAVLEGIIYNLYTVLLALEELTGEPRRIQATGGFARSEMWRQMMANIFDNQVTVPESFESSSLGAVVLGMYATGEIDDFSVVSQMVGETNTHYPDEKSANIYRELLPIYIRLSWVLEKEHDSIAAFQHKHLLSNEE</sequence>
<feature type="domain" description="Carbohydrate kinase FGGY N-terminal" evidence="5">
    <location>
        <begin position="7"/>
        <end position="251"/>
    </location>
</feature>
<evidence type="ECO:0000256" key="3">
    <source>
        <dbReference type="ARBA" id="ARBA00022777"/>
    </source>
</evidence>
<name>A0ABW3ZW67_9BACI</name>
<keyword evidence="8" id="KW-1185">Reference proteome</keyword>
<comment type="similarity">
    <text evidence="1 4">Belongs to the FGGY kinase family.</text>
</comment>
<dbReference type="Proteomes" id="UP001597178">
    <property type="component" value="Unassembled WGS sequence"/>
</dbReference>
<dbReference type="PROSITE" id="PS00933">
    <property type="entry name" value="FGGY_KINASES_1"/>
    <property type="match status" value="1"/>
</dbReference>
<evidence type="ECO:0000256" key="4">
    <source>
        <dbReference type="RuleBase" id="RU003733"/>
    </source>
</evidence>